<dbReference type="Pfam" id="PF00990">
    <property type="entry name" value="GGDEF"/>
    <property type="match status" value="1"/>
</dbReference>
<reference evidence="10 11" key="1">
    <citation type="journal article" date="2020" name="Microorganisms">
        <title>Osmotic Adaptation and Compatible Solute Biosynthesis of Phototrophic Bacteria as Revealed from Genome Analyses.</title>
        <authorList>
            <person name="Imhoff J.F."/>
            <person name="Rahn T."/>
            <person name="Kunzel S."/>
            <person name="Keller A."/>
            <person name="Neulinger S.C."/>
        </authorList>
    </citation>
    <scope>NUCLEOTIDE SEQUENCE [LARGE SCALE GENOMIC DNA]</scope>
    <source>
        <strain evidence="10 11">DSM 6210</strain>
    </source>
</reference>
<dbReference type="InterPro" id="IPR021796">
    <property type="entry name" value="Tll0287-like_dom"/>
</dbReference>
<evidence type="ECO:0000256" key="6">
    <source>
        <dbReference type="SAM" id="MobiDB-lite"/>
    </source>
</evidence>
<evidence type="ECO:0000256" key="1">
    <source>
        <dbReference type="ARBA" id="ARBA00012528"/>
    </source>
</evidence>
<feature type="transmembrane region" description="Helical" evidence="7">
    <location>
        <begin position="241"/>
        <end position="264"/>
    </location>
</feature>
<comment type="catalytic activity">
    <reaction evidence="4">
        <text>2 GTP = 3',3'-c-di-GMP + 2 diphosphate</text>
        <dbReference type="Rhea" id="RHEA:24898"/>
        <dbReference type="ChEBI" id="CHEBI:33019"/>
        <dbReference type="ChEBI" id="CHEBI:37565"/>
        <dbReference type="ChEBI" id="CHEBI:58805"/>
        <dbReference type="EC" id="2.7.7.65"/>
    </reaction>
</comment>
<proteinExistence type="predicted"/>
<keyword evidence="5" id="KW-0349">Heme</keyword>
<feature type="region of interest" description="Disordered" evidence="6">
    <location>
        <begin position="1"/>
        <end position="22"/>
    </location>
</feature>
<feature type="domain" description="Cytochrome c" evidence="9">
    <location>
        <begin position="191"/>
        <end position="341"/>
    </location>
</feature>
<dbReference type="Gene3D" id="3.30.70.270">
    <property type="match status" value="1"/>
</dbReference>
<protein>
    <recommendedName>
        <fullName evidence="1">diguanylate cyclase</fullName>
        <ecNumber evidence="1">2.7.7.65</ecNumber>
    </recommendedName>
</protein>
<evidence type="ECO:0000313" key="10">
    <source>
        <dbReference type="EMBL" id="MBK1629599.1"/>
    </source>
</evidence>
<evidence type="ECO:0000256" key="4">
    <source>
        <dbReference type="ARBA" id="ARBA00034247"/>
    </source>
</evidence>
<dbReference type="EC" id="2.7.7.65" evidence="1"/>
<dbReference type="InterPro" id="IPR000160">
    <property type="entry name" value="GGDEF_dom"/>
</dbReference>
<keyword evidence="7" id="KW-1133">Transmembrane helix</keyword>
<keyword evidence="11" id="KW-1185">Reference proteome</keyword>
<dbReference type="Pfam" id="PF11845">
    <property type="entry name" value="Tll0287-like"/>
    <property type="match status" value="1"/>
</dbReference>
<organism evidence="10 11">
    <name type="scientific">Thiohalocapsa halophila</name>
    <dbReference type="NCBI Taxonomy" id="69359"/>
    <lineage>
        <taxon>Bacteria</taxon>
        <taxon>Pseudomonadati</taxon>
        <taxon>Pseudomonadota</taxon>
        <taxon>Gammaproteobacteria</taxon>
        <taxon>Chromatiales</taxon>
        <taxon>Chromatiaceae</taxon>
        <taxon>Thiohalocapsa</taxon>
    </lineage>
</organism>
<sequence length="458" mass="50040">MAVGTTTRRLHHGRDMIGRKEPGADGGAVGRFHALLSLHTADRWQALRLSLAALGWVALVAVSLAWNLGQAVDHRNDLALQTARSFFQLLVLTRRWNADHGGVYVPVTPDTQPNPYLDGPQRDVRVAPDLTLTKINPAYMTRQLDELATNGPGVQFHITSLDPIRPANAPEPWEAAALRRFATGVDEVWESPRQEGERYRYMAPLYAERPCLACHEDEHVGDVRGGISITLPELAPLPLRALLLSHGLVAAAGLALILVTGRMLGRAHHRLRREALFDALTGIPNRRFFIDQLTAELRYDSLPLVVVMGDIDYFKNFNDAFGHQAGDEALRSVAGVLRDAVRRSGDFYARYGGEEFVVILPQTSLEAALRIAESIRRGVADLRLPHPRSPFGVVTMSLGVAVQTECGCDGDALVRTADQSLYDAKAAGRNQVAVRCGTRRTGMTDAPAQGAQLAGVAR</sequence>
<dbReference type="InterPro" id="IPR050469">
    <property type="entry name" value="Diguanylate_Cyclase"/>
</dbReference>
<dbReference type="CDD" id="cd01949">
    <property type="entry name" value="GGDEF"/>
    <property type="match status" value="1"/>
</dbReference>
<dbReference type="Gene3D" id="3.30.450.290">
    <property type="match status" value="1"/>
</dbReference>
<keyword evidence="7" id="KW-0812">Transmembrane</keyword>
<accession>A0ABS1CCK7</accession>
<dbReference type="InterPro" id="IPR043128">
    <property type="entry name" value="Rev_trsase/Diguanyl_cyclase"/>
</dbReference>
<comment type="caution">
    <text evidence="10">The sequence shown here is derived from an EMBL/GenBank/DDBJ whole genome shotgun (WGS) entry which is preliminary data.</text>
</comment>
<evidence type="ECO:0000313" key="11">
    <source>
        <dbReference type="Proteomes" id="UP000748752"/>
    </source>
</evidence>
<dbReference type="PROSITE" id="PS51007">
    <property type="entry name" value="CYTC"/>
    <property type="match status" value="1"/>
</dbReference>
<feature type="domain" description="GGDEF" evidence="8">
    <location>
        <begin position="302"/>
        <end position="437"/>
    </location>
</feature>
<evidence type="ECO:0000256" key="5">
    <source>
        <dbReference type="PROSITE-ProRule" id="PRU00433"/>
    </source>
</evidence>
<feature type="compositionally biased region" description="Basic and acidic residues" evidence="6">
    <location>
        <begin position="13"/>
        <end position="22"/>
    </location>
</feature>
<evidence type="ECO:0000259" key="9">
    <source>
        <dbReference type="PROSITE" id="PS51007"/>
    </source>
</evidence>
<dbReference type="PROSITE" id="PS50887">
    <property type="entry name" value="GGDEF"/>
    <property type="match status" value="1"/>
</dbReference>
<evidence type="ECO:0000256" key="3">
    <source>
        <dbReference type="ARBA" id="ARBA00023004"/>
    </source>
</evidence>
<keyword evidence="7" id="KW-0472">Membrane</keyword>
<feature type="transmembrane region" description="Helical" evidence="7">
    <location>
        <begin position="46"/>
        <end position="66"/>
    </location>
</feature>
<dbReference type="InterPro" id="IPR029787">
    <property type="entry name" value="Nucleotide_cyclase"/>
</dbReference>
<evidence type="ECO:0000256" key="7">
    <source>
        <dbReference type="SAM" id="Phobius"/>
    </source>
</evidence>
<dbReference type="NCBIfam" id="TIGR00254">
    <property type="entry name" value="GGDEF"/>
    <property type="match status" value="1"/>
</dbReference>
<dbReference type="SMART" id="SM00267">
    <property type="entry name" value="GGDEF"/>
    <property type="match status" value="1"/>
</dbReference>
<dbReference type="InterPro" id="IPR009056">
    <property type="entry name" value="Cyt_c-like_dom"/>
</dbReference>
<dbReference type="PANTHER" id="PTHR45138">
    <property type="entry name" value="REGULATORY COMPONENTS OF SENSORY TRANSDUCTION SYSTEM"/>
    <property type="match status" value="1"/>
</dbReference>
<dbReference type="PANTHER" id="PTHR45138:SF9">
    <property type="entry name" value="DIGUANYLATE CYCLASE DGCM-RELATED"/>
    <property type="match status" value="1"/>
</dbReference>
<gene>
    <name evidence="10" type="ORF">CKO31_02355</name>
</gene>
<evidence type="ECO:0000256" key="2">
    <source>
        <dbReference type="ARBA" id="ARBA00022723"/>
    </source>
</evidence>
<dbReference type="Proteomes" id="UP000748752">
    <property type="component" value="Unassembled WGS sequence"/>
</dbReference>
<evidence type="ECO:0000259" key="8">
    <source>
        <dbReference type="PROSITE" id="PS50887"/>
    </source>
</evidence>
<dbReference type="EMBL" id="NRRV01000003">
    <property type="protein sequence ID" value="MBK1629599.1"/>
    <property type="molecule type" value="Genomic_DNA"/>
</dbReference>
<dbReference type="SUPFAM" id="SSF55073">
    <property type="entry name" value="Nucleotide cyclase"/>
    <property type="match status" value="1"/>
</dbReference>
<name>A0ABS1CCK7_9GAMM</name>
<keyword evidence="2 5" id="KW-0479">Metal-binding</keyword>
<keyword evidence="3 5" id="KW-0408">Iron</keyword>